<protein>
    <submittedName>
        <fullName evidence="1">Uncharacterized protein</fullName>
    </submittedName>
</protein>
<evidence type="ECO:0000313" key="2">
    <source>
        <dbReference type="Proteomes" id="UP001185015"/>
    </source>
</evidence>
<accession>A0AA90TZL6</accession>
<dbReference type="Proteomes" id="UP001185015">
    <property type="component" value="Unassembled WGS sequence"/>
</dbReference>
<keyword evidence="2" id="KW-1185">Reference proteome</keyword>
<sequence>MAKTRHYLFCLIFLYKGERGIENDNSKKRNGDVQVAFSRVKQFCCIGKRSPCNKQDREKIVELLKVLFEN</sequence>
<evidence type="ECO:0000313" key="1">
    <source>
        <dbReference type="EMBL" id="MDR6222927.1"/>
    </source>
</evidence>
<dbReference type="AlphaFoldDB" id="A0AA90TZL6"/>
<reference evidence="1 2" key="1">
    <citation type="submission" date="2023-07" db="EMBL/GenBank/DDBJ databases">
        <title>Genomic Encyclopedia of Type Strains, Phase IV (KMG-IV): sequencing the most valuable type-strain genomes for metagenomic binning, comparative biology and taxonomic classification.</title>
        <authorList>
            <person name="Goeker M."/>
        </authorList>
    </citation>
    <scope>NUCLEOTIDE SEQUENCE [LARGE SCALE GENOMIC DNA]</scope>
    <source>
        <strain evidence="1 2">DSM 17273</strain>
    </source>
</reference>
<name>A0AA90TZL6_9EURY</name>
<gene>
    <name evidence="1" type="ORF">J2750_001387</name>
</gene>
<organism evidence="1 2">
    <name type="scientific">Methanococcoides alaskense</name>
    <dbReference type="NCBI Taxonomy" id="325778"/>
    <lineage>
        <taxon>Archaea</taxon>
        <taxon>Methanobacteriati</taxon>
        <taxon>Methanobacteriota</taxon>
        <taxon>Stenosarchaea group</taxon>
        <taxon>Methanomicrobia</taxon>
        <taxon>Methanosarcinales</taxon>
        <taxon>Methanosarcinaceae</taxon>
        <taxon>Methanococcoides</taxon>
    </lineage>
</organism>
<dbReference type="EMBL" id="JAVDQI010000004">
    <property type="protein sequence ID" value="MDR6222927.1"/>
    <property type="molecule type" value="Genomic_DNA"/>
</dbReference>
<proteinExistence type="predicted"/>
<comment type="caution">
    <text evidence="1">The sequence shown here is derived from an EMBL/GenBank/DDBJ whole genome shotgun (WGS) entry which is preliminary data.</text>
</comment>